<dbReference type="Proteomes" id="UP000187429">
    <property type="component" value="Unassembled WGS sequence"/>
</dbReference>
<accession>A0A1R1Y262</accession>
<keyword evidence="4" id="KW-0067">ATP-binding</keyword>
<dbReference type="PROSITE" id="PS50011">
    <property type="entry name" value="PROTEIN_KINASE_DOM"/>
    <property type="match status" value="1"/>
</dbReference>
<dbReference type="EMBL" id="LSSM01002618">
    <property type="protein sequence ID" value="OMJ21003.1"/>
    <property type="molecule type" value="Genomic_DNA"/>
</dbReference>
<reference evidence="7" key="1">
    <citation type="submission" date="2017-01" db="EMBL/GenBank/DDBJ databases">
        <authorList>
            <person name="Wang Y."/>
            <person name="White M."/>
            <person name="Kvist S."/>
            <person name="Moncalvo J.-M."/>
        </authorList>
    </citation>
    <scope>NUCLEOTIDE SEQUENCE [LARGE SCALE GENOMIC DNA]</scope>
    <source>
        <strain evidence="7">ID-206-W2</strain>
    </source>
</reference>
<dbReference type="GO" id="GO:0004674">
    <property type="term" value="F:protein serine/threonine kinase activity"/>
    <property type="evidence" value="ECO:0007669"/>
    <property type="project" value="TreeGrafter"/>
</dbReference>
<dbReference type="InterPro" id="IPR000719">
    <property type="entry name" value="Prot_kinase_dom"/>
</dbReference>
<keyword evidence="3 6" id="KW-0418">Kinase</keyword>
<comment type="caution">
    <text evidence="6">The sequence shown here is derived from an EMBL/GenBank/DDBJ whole genome shotgun (WGS) entry which is preliminary data.</text>
</comment>
<evidence type="ECO:0000256" key="4">
    <source>
        <dbReference type="ARBA" id="ARBA00022840"/>
    </source>
</evidence>
<dbReference type="OrthoDB" id="4062651at2759"/>
<name>A0A1R1Y262_9FUNG</name>
<feature type="domain" description="Protein kinase" evidence="5">
    <location>
        <begin position="1"/>
        <end position="164"/>
    </location>
</feature>
<dbReference type="SUPFAM" id="SSF56112">
    <property type="entry name" value="Protein kinase-like (PK-like)"/>
    <property type="match status" value="1"/>
</dbReference>
<dbReference type="Gene3D" id="1.10.510.10">
    <property type="entry name" value="Transferase(Phosphotransferase) domain 1"/>
    <property type="match status" value="1"/>
</dbReference>
<sequence>MTLIHDIAIGLSYLHSRQPSIIHRDLKPINILVTVDKRAKITDFGLSKIREKRGTQLHTICGTLNWQAPEFWSKNPVYTEKVDVYACALIFWEILKWTPGLYPYKNMKESEIYYQVKKNNHRPNFDNLSDCPAELIELTKKMWASSPESRPTMSKVVDQLNEYFK</sequence>
<dbReference type="InterPro" id="IPR008271">
    <property type="entry name" value="Ser/Thr_kinase_AS"/>
</dbReference>
<dbReference type="InterPro" id="IPR051681">
    <property type="entry name" value="Ser/Thr_Kinases-Pseudokinases"/>
</dbReference>
<keyword evidence="7" id="KW-1185">Reference proteome</keyword>
<dbReference type="PANTHER" id="PTHR44329:SF288">
    <property type="entry name" value="MITOGEN-ACTIVATED PROTEIN KINASE KINASE KINASE 20"/>
    <property type="match status" value="1"/>
</dbReference>
<organism evidence="6 7">
    <name type="scientific">Smittium culicis</name>
    <dbReference type="NCBI Taxonomy" id="133412"/>
    <lineage>
        <taxon>Eukaryota</taxon>
        <taxon>Fungi</taxon>
        <taxon>Fungi incertae sedis</taxon>
        <taxon>Zoopagomycota</taxon>
        <taxon>Kickxellomycotina</taxon>
        <taxon>Harpellomycetes</taxon>
        <taxon>Harpellales</taxon>
        <taxon>Legeriomycetaceae</taxon>
        <taxon>Smittium</taxon>
    </lineage>
</organism>
<evidence type="ECO:0000256" key="3">
    <source>
        <dbReference type="ARBA" id="ARBA00022777"/>
    </source>
</evidence>
<evidence type="ECO:0000256" key="2">
    <source>
        <dbReference type="ARBA" id="ARBA00022741"/>
    </source>
</evidence>
<dbReference type="PROSITE" id="PS00108">
    <property type="entry name" value="PROTEIN_KINASE_ST"/>
    <property type="match status" value="1"/>
</dbReference>
<protein>
    <submittedName>
        <fullName evidence="6">Putative serine/threonine-protein kinase/receptor</fullName>
    </submittedName>
</protein>
<dbReference type="SMART" id="SM00220">
    <property type="entry name" value="S_TKc"/>
    <property type="match status" value="1"/>
</dbReference>
<keyword evidence="6" id="KW-0675">Receptor</keyword>
<evidence type="ECO:0000313" key="7">
    <source>
        <dbReference type="Proteomes" id="UP000187429"/>
    </source>
</evidence>
<dbReference type="PANTHER" id="PTHR44329">
    <property type="entry name" value="SERINE/THREONINE-PROTEIN KINASE TNNI3K-RELATED"/>
    <property type="match status" value="1"/>
</dbReference>
<dbReference type="Pfam" id="PF00069">
    <property type="entry name" value="Pkinase"/>
    <property type="match status" value="1"/>
</dbReference>
<proteinExistence type="predicted"/>
<gene>
    <name evidence="6" type="ORF">AYI69_g6003</name>
</gene>
<keyword evidence="1" id="KW-0808">Transferase</keyword>
<dbReference type="InterPro" id="IPR011009">
    <property type="entry name" value="Kinase-like_dom_sf"/>
</dbReference>
<evidence type="ECO:0000256" key="1">
    <source>
        <dbReference type="ARBA" id="ARBA00022679"/>
    </source>
</evidence>
<evidence type="ECO:0000259" key="5">
    <source>
        <dbReference type="PROSITE" id="PS50011"/>
    </source>
</evidence>
<evidence type="ECO:0000313" key="6">
    <source>
        <dbReference type="EMBL" id="OMJ21003.1"/>
    </source>
</evidence>
<dbReference type="GO" id="GO:0005524">
    <property type="term" value="F:ATP binding"/>
    <property type="evidence" value="ECO:0007669"/>
    <property type="project" value="UniProtKB-KW"/>
</dbReference>
<keyword evidence="2" id="KW-0547">Nucleotide-binding</keyword>
<dbReference type="AlphaFoldDB" id="A0A1R1Y262"/>